<dbReference type="GO" id="GO:0006368">
    <property type="term" value="P:transcription elongation by RNA polymerase II"/>
    <property type="evidence" value="ECO:0007669"/>
    <property type="project" value="InterPro"/>
</dbReference>
<dbReference type="STRING" id="113540.ENSSFOP00015037853"/>
<feature type="compositionally biased region" description="Low complexity" evidence="2">
    <location>
        <begin position="768"/>
        <end position="782"/>
    </location>
</feature>
<evidence type="ECO:0000313" key="4">
    <source>
        <dbReference type="Proteomes" id="UP000034805"/>
    </source>
</evidence>
<feature type="region of interest" description="Disordered" evidence="2">
    <location>
        <begin position="750"/>
        <end position="797"/>
    </location>
</feature>
<dbReference type="InterPro" id="IPR026213">
    <property type="entry name" value="GRINL1"/>
</dbReference>
<feature type="coiled-coil region" evidence="1">
    <location>
        <begin position="225"/>
        <end position="277"/>
    </location>
</feature>
<dbReference type="AlphaFoldDB" id="A0A0P7UQX6"/>
<reference evidence="3 4" key="1">
    <citation type="submission" date="2015-08" db="EMBL/GenBank/DDBJ databases">
        <title>The genome of the Asian arowana (Scleropages formosus).</title>
        <authorList>
            <person name="Tan M.H."/>
            <person name="Gan H.M."/>
            <person name="Croft L.J."/>
            <person name="Austin C.M."/>
        </authorList>
    </citation>
    <scope>NUCLEOTIDE SEQUENCE [LARGE SCALE GENOMIC DNA]</scope>
    <source>
        <strain evidence="3">Aro1</strain>
    </source>
</reference>
<keyword evidence="1" id="KW-0175">Coiled coil</keyword>
<sequence>MQILNHTVIPLSLVQQSQPFPRDPFFRERSSAEAAESGGFPQGSMLQSGSASILLPNTSSSDQRVGSRWLTVDVCARGTVTESTQWDRSHVEAPFQGRCNHCRGRPGPAPREKDPASATDSACRSGVVVFQGGSENSPAQDGTQRPVSATQDGKAPAELSSRRNGYVQAERPASEEAKVLTLAAVANGVSEKSPQRKSQVHGGVQQGDTNLQQEAMVHEWSVNHLRDEMNYIKDVRNSLEKLRERMYGQFGGMQHSVQKLSQDIRAANVQRQDLEAQVKVRTAAMESLDQMNSSLLSANISLQKSLLENCLQRVEKQDELKSLRSSWQRAEAQLRERDQQLAAARAENLNLRLQVESSQEATSQALQEMSQKLQSQYEEQLKAEQQKHREEIEALQAQIDQYVSRLEEAEGNVRLAEAKIAERDQRISEVERLLDCMGQEKSQLMEKLQDCEEQIHILEQTDHVDEAILNKSEQLESEAAELKERIKHLNDMVFCQQRKVKAMIEEVEMLRATVVQKDLFITELLDRIAMADCENKSKPVVETRDVGVSCDLPIRRFLQSLPDKGKKISDSVERLRLAVAKHEEEDKKKNALLAVRAEFQSQYQRALTQRQSGSCNRTQAPVLSEISHKPTEAVNMASEVVPGLEALCTGRLHGISADELNSTPNGVATAPLDIDTSTDARTLMGSGEAKEKDLAEALERVTLSDDSDGSSLSENARSNDGIVDNPFWGSQSCRKPHCIEILEKTEMNSLTRKPKFKPNQLIQKTENSSTGSSSPDRSPGGTFSHSVLSVEARRQRDRKHLDEITAARLPPLHHNPAMLLTLEESAALQREQARKFEELQAKLAAQRLSERLGMSMGSYSPEGEMQGRYREVMEDPSEHSSEED</sequence>
<feature type="region of interest" description="Disordered" evidence="2">
    <location>
        <begin position="854"/>
        <end position="884"/>
    </location>
</feature>
<dbReference type="GO" id="GO:0003711">
    <property type="term" value="F:transcription elongation factor activity"/>
    <property type="evidence" value="ECO:0007669"/>
    <property type="project" value="InterPro"/>
</dbReference>
<comment type="caution">
    <text evidence="3">The sequence shown here is derived from an EMBL/GenBank/DDBJ whole genome shotgun (WGS) entry which is preliminary data.</text>
</comment>
<dbReference type="GO" id="GO:0035556">
    <property type="term" value="P:intracellular signal transduction"/>
    <property type="evidence" value="ECO:0007669"/>
    <property type="project" value="TreeGrafter"/>
</dbReference>
<dbReference type="Proteomes" id="UP000034805">
    <property type="component" value="Unassembled WGS sequence"/>
</dbReference>
<protein>
    <submittedName>
        <fullName evidence="3">Uncharacterized protein</fullName>
    </submittedName>
</protein>
<name>A0A0P7UQX6_SCLFO</name>
<feature type="region of interest" description="Disordered" evidence="2">
    <location>
        <begin position="702"/>
        <end position="727"/>
    </location>
</feature>
<dbReference type="PANTHER" id="PTHR23171">
    <property type="entry name" value="GDOWN1"/>
    <property type="match status" value="1"/>
</dbReference>
<evidence type="ECO:0000313" key="3">
    <source>
        <dbReference type="EMBL" id="KPP72018.1"/>
    </source>
</evidence>
<evidence type="ECO:0000256" key="1">
    <source>
        <dbReference type="SAM" id="Coils"/>
    </source>
</evidence>
<feature type="region of interest" description="Disordered" evidence="2">
    <location>
        <begin position="28"/>
        <end position="63"/>
    </location>
</feature>
<dbReference type="EMBL" id="JARO02002738">
    <property type="protein sequence ID" value="KPP72018.1"/>
    <property type="molecule type" value="Genomic_DNA"/>
</dbReference>
<proteinExistence type="predicted"/>
<organism evidence="3 4">
    <name type="scientific">Scleropages formosus</name>
    <name type="common">Asian bonytongue</name>
    <name type="synonym">Osteoglossum formosum</name>
    <dbReference type="NCBI Taxonomy" id="113540"/>
    <lineage>
        <taxon>Eukaryota</taxon>
        <taxon>Metazoa</taxon>
        <taxon>Chordata</taxon>
        <taxon>Craniata</taxon>
        <taxon>Vertebrata</taxon>
        <taxon>Euteleostomi</taxon>
        <taxon>Actinopterygii</taxon>
        <taxon>Neopterygii</taxon>
        <taxon>Teleostei</taxon>
        <taxon>Osteoglossocephala</taxon>
        <taxon>Osteoglossomorpha</taxon>
        <taxon>Osteoglossiformes</taxon>
        <taxon>Osteoglossidae</taxon>
        <taxon>Scleropages</taxon>
    </lineage>
</organism>
<dbReference type="Pfam" id="PF15328">
    <property type="entry name" value="GCOM2"/>
    <property type="match status" value="1"/>
</dbReference>
<feature type="coiled-coil region" evidence="1">
    <location>
        <begin position="327"/>
        <end position="492"/>
    </location>
</feature>
<feature type="compositionally biased region" description="Basic and acidic residues" evidence="2">
    <location>
        <begin position="865"/>
        <end position="884"/>
    </location>
</feature>
<dbReference type="PANTHER" id="PTHR23171:SF4">
    <property type="entry name" value="TUFTELIN"/>
    <property type="match status" value="1"/>
</dbReference>
<dbReference type="GO" id="GO:0031674">
    <property type="term" value="C:I band"/>
    <property type="evidence" value="ECO:0007669"/>
    <property type="project" value="TreeGrafter"/>
</dbReference>
<gene>
    <name evidence="3" type="ORF">Z043_109021</name>
</gene>
<evidence type="ECO:0000256" key="2">
    <source>
        <dbReference type="SAM" id="MobiDB-lite"/>
    </source>
</evidence>
<dbReference type="Gene3D" id="1.20.5.170">
    <property type="match status" value="1"/>
</dbReference>
<accession>A0A0P7UQX6</accession>
<feature type="region of interest" description="Disordered" evidence="2">
    <location>
        <begin position="96"/>
        <end position="173"/>
    </location>
</feature>
<dbReference type="InterPro" id="IPR051375">
    <property type="entry name" value="Tuftelin_GRINL1A/MYZAP/CCD68"/>
</dbReference>
<feature type="compositionally biased region" description="Polar residues" evidence="2">
    <location>
        <begin position="133"/>
        <end position="151"/>
    </location>
</feature>
<dbReference type="GO" id="GO:0005634">
    <property type="term" value="C:nucleus"/>
    <property type="evidence" value="ECO:0007669"/>
    <property type="project" value="InterPro"/>
</dbReference>
<feature type="compositionally biased region" description="Polar residues" evidence="2">
    <location>
        <begin position="44"/>
        <end position="63"/>
    </location>
</feature>